<evidence type="ECO:0000313" key="5">
    <source>
        <dbReference type="Proteomes" id="UP000248627"/>
    </source>
</evidence>
<evidence type="ECO:0000256" key="3">
    <source>
        <dbReference type="ARBA" id="ARBA00022691"/>
    </source>
</evidence>
<keyword evidence="2" id="KW-0808">Transferase</keyword>
<keyword evidence="5" id="KW-1185">Reference proteome</keyword>
<evidence type="ECO:0000256" key="1">
    <source>
        <dbReference type="ARBA" id="ARBA00022603"/>
    </source>
</evidence>
<dbReference type="CDD" id="cd02440">
    <property type="entry name" value="AdoMet_MTases"/>
    <property type="match status" value="1"/>
</dbReference>
<dbReference type="Gene3D" id="2.20.130.10">
    <property type="entry name" value="CAC2371-like domains"/>
    <property type="match status" value="1"/>
</dbReference>
<name>A0A2W2E2L9_9ACTN</name>
<reference evidence="4 5" key="1">
    <citation type="submission" date="2018-01" db="EMBL/GenBank/DDBJ databases">
        <title>Draft genome sequence of Jishengella endophytica.</title>
        <authorList>
            <person name="Sahin N."/>
            <person name="Ay H."/>
            <person name="Saygin H."/>
        </authorList>
    </citation>
    <scope>NUCLEOTIDE SEQUENCE [LARGE SCALE GENOMIC DNA]</scope>
    <source>
        <strain evidence="4 5">DSM 45430</strain>
    </source>
</reference>
<keyword evidence="1" id="KW-0489">Methyltransferase</keyword>
<gene>
    <name evidence="4" type="ORF">C1I93_06460</name>
</gene>
<dbReference type="PANTHER" id="PTHR43464:SF19">
    <property type="entry name" value="UBIQUINONE BIOSYNTHESIS O-METHYLTRANSFERASE, MITOCHONDRIAL"/>
    <property type="match status" value="1"/>
</dbReference>
<dbReference type="InterPro" id="IPR029063">
    <property type="entry name" value="SAM-dependent_MTases_sf"/>
</dbReference>
<dbReference type="EMBL" id="POTX01000027">
    <property type="protein sequence ID" value="PZF99193.1"/>
    <property type="molecule type" value="Genomic_DNA"/>
</dbReference>
<evidence type="ECO:0000313" key="4">
    <source>
        <dbReference type="EMBL" id="PZF99193.1"/>
    </source>
</evidence>
<evidence type="ECO:0000256" key="2">
    <source>
        <dbReference type="ARBA" id="ARBA00022679"/>
    </source>
</evidence>
<sequence>METFNFPGGCYEVMRRGMRDATAEADFLAAYLPPGGRVLDLGCGTGTTLRALAARGYAGTGVDSSAQFISYAKEAGDPGVEYVWEDVTRFHTSTVYDVVTCLFGTLNLVPYADLPGLLTRVASWLRPGGHLVLDAAHLLNFVDAYQPAVVTHHRGDGLLITRLARQVLRPLDGAWINDETLLVRGTDGTVSMYENTFAQTVLTGPEIRGLLRSSGFTIVEEFGGFRKESPAPSGRGPLITVARVS</sequence>
<dbReference type="Pfam" id="PF13649">
    <property type="entry name" value="Methyltransf_25"/>
    <property type="match status" value="1"/>
</dbReference>
<organism evidence="4 5">
    <name type="scientific">Micromonospora endophytica</name>
    <dbReference type="NCBI Taxonomy" id="515350"/>
    <lineage>
        <taxon>Bacteria</taxon>
        <taxon>Bacillati</taxon>
        <taxon>Actinomycetota</taxon>
        <taxon>Actinomycetes</taxon>
        <taxon>Micromonosporales</taxon>
        <taxon>Micromonosporaceae</taxon>
        <taxon>Micromonospora</taxon>
    </lineage>
</organism>
<dbReference type="AlphaFoldDB" id="A0A2W2E2L9"/>
<proteinExistence type="predicted"/>
<dbReference type="Gene3D" id="3.40.50.150">
    <property type="entry name" value="Vaccinia Virus protein VP39"/>
    <property type="match status" value="1"/>
</dbReference>
<accession>A0A2W2E2L9</accession>
<dbReference type="Proteomes" id="UP000248627">
    <property type="component" value="Unassembled WGS sequence"/>
</dbReference>
<dbReference type="GO" id="GO:0008168">
    <property type="term" value="F:methyltransferase activity"/>
    <property type="evidence" value="ECO:0007669"/>
    <property type="project" value="UniProtKB-KW"/>
</dbReference>
<dbReference type="InterPro" id="IPR041698">
    <property type="entry name" value="Methyltransf_25"/>
</dbReference>
<dbReference type="GO" id="GO:0032259">
    <property type="term" value="P:methylation"/>
    <property type="evidence" value="ECO:0007669"/>
    <property type="project" value="UniProtKB-KW"/>
</dbReference>
<protein>
    <submittedName>
        <fullName evidence="4">Uncharacterized protein</fullName>
    </submittedName>
</protein>
<dbReference type="SUPFAM" id="SSF53335">
    <property type="entry name" value="S-adenosyl-L-methionine-dependent methyltransferases"/>
    <property type="match status" value="1"/>
</dbReference>
<dbReference type="PANTHER" id="PTHR43464">
    <property type="entry name" value="METHYLTRANSFERASE"/>
    <property type="match status" value="1"/>
</dbReference>
<keyword evidence="3" id="KW-0949">S-adenosyl-L-methionine</keyword>
<comment type="caution">
    <text evidence="4">The sequence shown here is derived from an EMBL/GenBank/DDBJ whole genome shotgun (WGS) entry which is preliminary data.</text>
</comment>
<dbReference type="OrthoDB" id="9765084at2"/>
<dbReference type="RefSeq" id="WP_111242311.1">
    <property type="nucleotide sequence ID" value="NZ_AP023358.1"/>
</dbReference>